<gene>
    <name evidence="10" type="primary">prkC_10</name>
    <name evidence="10" type="ORF">Poly41_23880</name>
</gene>
<keyword evidence="5 10" id="KW-0418">Kinase</keyword>
<evidence type="ECO:0000256" key="4">
    <source>
        <dbReference type="ARBA" id="ARBA00022741"/>
    </source>
</evidence>
<dbReference type="EMBL" id="SJPV01000003">
    <property type="protein sequence ID" value="TWU39533.1"/>
    <property type="molecule type" value="Genomic_DNA"/>
</dbReference>
<dbReference type="RefSeq" id="WP_146526273.1">
    <property type="nucleotide sequence ID" value="NZ_SJPV01000003.1"/>
</dbReference>
<dbReference type="PANTHER" id="PTHR43289">
    <property type="entry name" value="MITOGEN-ACTIVATED PROTEIN KINASE KINASE KINASE 20-RELATED"/>
    <property type="match status" value="1"/>
</dbReference>
<dbReference type="CDD" id="cd14014">
    <property type="entry name" value="STKc_PknB_like"/>
    <property type="match status" value="1"/>
</dbReference>
<evidence type="ECO:0000313" key="11">
    <source>
        <dbReference type="Proteomes" id="UP000319143"/>
    </source>
</evidence>
<dbReference type="PROSITE" id="PS50011">
    <property type="entry name" value="PROTEIN_KINASE_DOM"/>
    <property type="match status" value="1"/>
</dbReference>
<dbReference type="SUPFAM" id="SSF56112">
    <property type="entry name" value="Protein kinase-like (PK-like)"/>
    <property type="match status" value="1"/>
</dbReference>
<dbReference type="PROSITE" id="PS00107">
    <property type="entry name" value="PROTEIN_KINASE_ATP"/>
    <property type="match status" value="1"/>
</dbReference>
<comment type="caution">
    <text evidence="10">The sequence shown here is derived from an EMBL/GenBank/DDBJ whole genome shotgun (WGS) entry which is preliminary data.</text>
</comment>
<dbReference type="InterPro" id="IPR011009">
    <property type="entry name" value="Kinase-like_dom_sf"/>
</dbReference>
<dbReference type="EC" id="2.7.11.1" evidence="1"/>
<dbReference type="Gene3D" id="1.10.510.10">
    <property type="entry name" value="Transferase(Phosphotransferase) domain 1"/>
    <property type="match status" value="1"/>
</dbReference>
<keyword evidence="6 7" id="KW-0067">ATP-binding</keyword>
<evidence type="ECO:0000256" key="7">
    <source>
        <dbReference type="PROSITE-ProRule" id="PRU10141"/>
    </source>
</evidence>
<dbReference type="FunFam" id="1.10.510.10:FF:000021">
    <property type="entry name" value="Serine/threonine protein kinase"/>
    <property type="match status" value="1"/>
</dbReference>
<dbReference type="AlphaFoldDB" id="A0A5C6DQH8"/>
<feature type="region of interest" description="Disordered" evidence="8">
    <location>
        <begin position="441"/>
        <end position="460"/>
    </location>
</feature>
<dbReference type="GO" id="GO:0005524">
    <property type="term" value="F:ATP binding"/>
    <property type="evidence" value="ECO:0007669"/>
    <property type="project" value="UniProtKB-UniRule"/>
</dbReference>
<dbReference type="PANTHER" id="PTHR43289:SF6">
    <property type="entry name" value="SERINE_THREONINE-PROTEIN KINASE NEKL-3"/>
    <property type="match status" value="1"/>
</dbReference>
<dbReference type="Gene3D" id="3.30.200.20">
    <property type="entry name" value="Phosphorylase Kinase, domain 1"/>
    <property type="match status" value="1"/>
</dbReference>
<evidence type="ECO:0000313" key="10">
    <source>
        <dbReference type="EMBL" id="TWU39533.1"/>
    </source>
</evidence>
<keyword evidence="4 7" id="KW-0547">Nucleotide-binding</keyword>
<reference evidence="10 11" key="1">
    <citation type="submission" date="2019-02" db="EMBL/GenBank/DDBJ databases">
        <title>Deep-cultivation of Planctomycetes and their phenomic and genomic characterization uncovers novel biology.</title>
        <authorList>
            <person name="Wiegand S."/>
            <person name="Jogler M."/>
            <person name="Boedeker C."/>
            <person name="Pinto D."/>
            <person name="Vollmers J."/>
            <person name="Rivas-Marin E."/>
            <person name="Kohn T."/>
            <person name="Peeters S.H."/>
            <person name="Heuer A."/>
            <person name="Rast P."/>
            <person name="Oberbeckmann S."/>
            <person name="Bunk B."/>
            <person name="Jeske O."/>
            <person name="Meyerdierks A."/>
            <person name="Storesund J.E."/>
            <person name="Kallscheuer N."/>
            <person name="Luecker S."/>
            <person name="Lage O.M."/>
            <person name="Pohl T."/>
            <person name="Merkel B.J."/>
            <person name="Hornburger P."/>
            <person name="Mueller R.-W."/>
            <person name="Bruemmer F."/>
            <person name="Labrenz M."/>
            <person name="Spormann A.M."/>
            <person name="Op Den Camp H."/>
            <person name="Overmann J."/>
            <person name="Amann R."/>
            <person name="Jetten M.S.M."/>
            <person name="Mascher T."/>
            <person name="Medema M.H."/>
            <person name="Devos D.P."/>
            <person name="Kaster A.-K."/>
            <person name="Ovreas L."/>
            <person name="Rohde M."/>
            <person name="Galperin M.Y."/>
            <person name="Jogler C."/>
        </authorList>
    </citation>
    <scope>NUCLEOTIDE SEQUENCE [LARGE SCALE GENOMIC DNA]</scope>
    <source>
        <strain evidence="10 11">Poly41</strain>
    </source>
</reference>
<dbReference type="PROSITE" id="PS00108">
    <property type="entry name" value="PROTEIN_KINASE_ST"/>
    <property type="match status" value="1"/>
</dbReference>
<sequence precursor="true">MKATPSACGMTDRNLELLEGKLSSEEESAWENHLEQCATCRGRLKECAAEPESWSEATQFLGFDPYRNSIGDRKCGSRSSSHSIENVLRALTPTDDPNMLGRLGGYEVSGVIGSGGMGVVLKALDCSLDRIIAIKVLAPHLASSGSARRRFAREAKAAAAVLHPNVVAIHGVSNDESLPYLVMPYVRGESLQKRIDREGPLPVIDILRIASQIASGLSAAHEQGLVHRDIKPANILLEDGVERVAITDFGLARAVDDATMTRSGVIAGTPQYMSPEQAKGESIGARSDLFSLGSVIYAMCTGRSPFRAETSYGVLHRIVQDQPRSILDINPNVPSWLCRLVERLHCKNADERICDAKQLESLLTQCIAHVEQPTQSKLPQELRENETASWPTRTKLVWISLTSSLLIIACGWLAVSRAPTFHVPRKIHVDESIGDGIEHRSHAAETRQAVPTDQSKAADSIDATDWNDEALLDAELLHRDAMMLETESRRPFADLPLLPPTNESKAQR</sequence>
<evidence type="ECO:0000256" key="8">
    <source>
        <dbReference type="SAM" id="MobiDB-lite"/>
    </source>
</evidence>
<feature type="domain" description="Protein kinase" evidence="9">
    <location>
        <begin position="106"/>
        <end position="364"/>
    </location>
</feature>
<dbReference type="GO" id="GO:0004674">
    <property type="term" value="F:protein serine/threonine kinase activity"/>
    <property type="evidence" value="ECO:0007669"/>
    <property type="project" value="UniProtKB-KW"/>
</dbReference>
<proteinExistence type="predicted"/>
<dbReference type="InterPro" id="IPR008271">
    <property type="entry name" value="Ser/Thr_kinase_AS"/>
</dbReference>
<evidence type="ECO:0000256" key="1">
    <source>
        <dbReference type="ARBA" id="ARBA00012513"/>
    </source>
</evidence>
<evidence type="ECO:0000256" key="5">
    <source>
        <dbReference type="ARBA" id="ARBA00022777"/>
    </source>
</evidence>
<evidence type="ECO:0000256" key="3">
    <source>
        <dbReference type="ARBA" id="ARBA00022679"/>
    </source>
</evidence>
<dbReference type="InterPro" id="IPR017441">
    <property type="entry name" value="Protein_kinase_ATP_BS"/>
</dbReference>
<organism evidence="10 11">
    <name type="scientific">Novipirellula artificiosorum</name>
    <dbReference type="NCBI Taxonomy" id="2528016"/>
    <lineage>
        <taxon>Bacteria</taxon>
        <taxon>Pseudomonadati</taxon>
        <taxon>Planctomycetota</taxon>
        <taxon>Planctomycetia</taxon>
        <taxon>Pirellulales</taxon>
        <taxon>Pirellulaceae</taxon>
        <taxon>Novipirellula</taxon>
    </lineage>
</organism>
<dbReference type="Proteomes" id="UP000319143">
    <property type="component" value="Unassembled WGS sequence"/>
</dbReference>
<evidence type="ECO:0000259" key="9">
    <source>
        <dbReference type="PROSITE" id="PS50011"/>
    </source>
</evidence>
<keyword evidence="3 10" id="KW-0808">Transferase</keyword>
<protein>
    <recommendedName>
        <fullName evidence="1">non-specific serine/threonine protein kinase</fullName>
        <ecNumber evidence="1">2.7.11.1</ecNumber>
    </recommendedName>
</protein>
<dbReference type="Pfam" id="PF00069">
    <property type="entry name" value="Pkinase"/>
    <property type="match status" value="1"/>
</dbReference>
<evidence type="ECO:0000256" key="2">
    <source>
        <dbReference type="ARBA" id="ARBA00022527"/>
    </source>
</evidence>
<feature type="binding site" evidence="7">
    <location>
        <position position="135"/>
    </location>
    <ligand>
        <name>ATP</name>
        <dbReference type="ChEBI" id="CHEBI:30616"/>
    </ligand>
</feature>
<name>A0A5C6DQH8_9BACT</name>
<dbReference type="InterPro" id="IPR000719">
    <property type="entry name" value="Prot_kinase_dom"/>
</dbReference>
<dbReference type="SMART" id="SM00220">
    <property type="entry name" value="S_TKc"/>
    <property type="match status" value="1"/>
</dbReference>
<evidence type="ECO:0000256" key="6">
    <source>
        <dbReference type="ARBA" id="ARBA00022840"/>
    </source>
</evidence>
<keyword evidence="2" id="KW-0723">Serine/threonine-protein kinase</keyword>
<dbReference type="OrthoDB" id="6111975at2"/>
<accession>A0A5C6DQH8</accession>
<keyword evidence="11" id="KW-1185">Reference proteome</keyword>